<keyword evidence="2" id="KW-1185">Reference proteome</keyword>
<evidence type="ECO:0000313" key="2">
    <source>
        <dbReference type="Proteomes" id="UP001185779"/>
    </source>
</evidence>
<proteinExistence type="predicted"/>
<sequence length="203" mass="21533">MLATYVVGARAKHALGQDDQAAERLDEGERLAQALNLPRLAAHITAERIRSGIGASALSADSFPAEMPHDLPDGIVQVTAEKTEEAAIRALLAVSTTDTRNAACRRARALAGSIDATTRPRAELDARLLLAECLAASGSLAEAEELLLPILDRCARLGLVQPVLDAGSGVQHIVRKLGTTARRDVDPVVVPFLDRLHTSPLTE</sequence>
<keyword evidence="1" id="KW-0723">Serine/threonine-protein kinase</keyword>
<dbReference type="GO" id="GO:0004674">
    <property type="term" value="F:protein serine/threonine kinase activity"/>
    <property type="evidence" value="ECO:0007669"/>
    <property type="project" value="UniProtKB-KW"/>
</dbReference>
<keyword evidence="1" id="KW-0808">Transferase</keyword>
<dbReference type="Proteomes" id="UP001185779">
    <property type="component" value="Unassembled WGS sequence"/>
</dbReference>
<protein>
    <submittedName>
        <fullName evidence="1">Serine/threonine protein kinase</fullName>
    </submittedName>
</protein>
<reference evidence="1 2" key="1">
    <citation type="submission" date="2023-10" db="EMBL/GenBank/DDBJ databases">
        <title>Development of a sustainable strategy for remediation of hydrocarbon-contaminated territories based on the waste exchange concept.</title>
        <authorList>
            <person name="Krivoruchko A."/>
        </authorList>
    </citation>
    <scope>NUCLEOTIDE SEQUENCE [LARGE SCALE GENOMIC DNA]</scope>
    <source>
        <strain evidence="1 2">IEGM 1266</strain>
    </source>
</reference>
<name>A0ABU4DE80_9ACTN</name>
<keyword evidence="1" id="KW-0418">Kinase</keyword>
<organism evidence="1 2">
    <name type="scientific">Gordonia amicalis</name>
    <dbReference type="NCBI Taxonomy" id="89053"/>
    <lineage>
        <taxon>Bacteria</taxon>
        <taxon>Bacillati</taxon>
        <taxon>Actinomycetota</taxon>
        <taxon>Actinomycetes</taxon>
        <taxon>Mycobacteriales</taxon>
        <taxon>Gordoniaceae</taxon>
        <taxon>Gordonia</taxon>
    </lineage>
</organism>
<accession>A0ABU4DE80</accession>
<gene>
    <name evidence="1" type="ORF">R3P94_08560</name>
</gene>
<evidence type="ECO:0000313" key="1">
    <source>
        <dbReference type="EMBL" id="MDV6307381.1"/>
    </source>
</evidence>
<dbReference type="EMBL" id="JAWLKI010000007">
    <property type="protein sequence ID" value="MDV6307381.1"/>
    <property type="molecule type" value="Genomic_DNA"/>
</dbReference>
<comment type="caution">
    <text evidence="1">The sequence shown here is derived from an EMBL/GenBank/DDBJ whole genome shotgun (WGS) entry which is preliminary data.</text>
</comment>